<sequence length="446" mass="49500">MRHFFFFCTLLLLAVVVPSRAQDHGLSSLPLCAKGCVDSFLKTPNCDALSTSFMSCACKNSTALTVTQQCFATACRPKEVLSALNTTTVACNEPIRNKWKTYRLIHVVFFVLAVSAIAIRWTAHATIGRVHWMAEANMAVVLALNIAMFAVCLKMSYTGLGQDLWKVPFSDITFTLYFFWISESTYFALIGFIKIQFLLFYLDIFPDKNFRRVVWGVIAFNLASMIAFIFSSIFLCSPVSFAWTQWDGEHYGTCNNNNSLSYAHASISILLDFVALSLPLPQIWRLQLSLRKKIGVLLMFSVGAFVTVVSILRLRSFAHFAKTSNVTWDFTEASLWSIIEWEVGIICACMPSIRLSLARLFPNILGSTAQSTSKNTYATGPARSGGNTLSGLGTSGINVQTTFRVSHARKTQTNDDERSFVQLVEIDGDAKSSASTRSLAGEAHDR</sequence>
<evidence type="ECO:0000256" key="7">
    <source>
        <dbReference type="ARBA" id="ARBA00022692"/>
    </source>
</evidence>
<feature type="transmembrane region" description="Helical" evidence="14">
    <location>
        <begin position="135"/>
        <end position="157"/>
    </location>
</feature>
<reference evidence="18" key="1">
    <citation type="journal article" date="2020" name="Stud. Mycol.">
        <title>101 Dothideomycetes genomes: a test case for predicting lifestyles and emergence of pathogens.</title>
        <authorList>
            <person name="Haridas S."/>
            <person name="Albert R."/>
            <person name="Binder M."/>
            <person name="Bloem J."/>
            <person name="Labutti K."/>
            <person name="Salamov A."/>
            <person name="Andreopoulos B."/>
            <person name="Baker S."/>
            <person name="Barry K."/>
            <person name="Bills G."/>
            <person name="Bluhm B."/>
            <person name="Cannon C."/>
            <person name="Castanera R."/>
            <person name="Culley D."/>
            <person name="Daum C."/>
            <person name="Ezra D."/>
            <person name="Gonzalez J."/>
            <person name="Henrissat B."/>
            <person name="Kuo A."/>
            <person name="Liang C."/>
            <person name="Lipzen A."/>
            <person name="Lutzoni F."/>
            <person name="Magnuson J."/>
            <person name="Mondo S."/>
            <person name="Nolan M."/>
            <person name="Ohm R."/>
            <person name="Pangilinan J."/>
            <person name="Park H.-J."/>
            <person name="Ramirez L."/>
            <person name="Alfaro M."/>
            <person name="Sun H."/>
            <person name="Tritt A."/>
            <person name="Yoshinaga Y."/>
            <person name="Zwiers L.-H."/>
            <person name="Turgeon B."/>
            <person name="Goodwin S."/>
            <person name="Spatafora J."/>
            <person name="Crous P."/>
            <person name="Grigoriev I."/>
        </authorList>
    </citation>
    <scope>NUCLEOTIDE SEQUENCE</scope>
    <source>
        <strain evidence="18">CBS 675.92</strain>
    </source>
</reference>
<dbReference type="EMBL" id="ML977034">
    <property type="protein sequence ID" value="KAF1949643.1"/>
    <property type="molecule type" value="Genomic_DNA"/>
</dbReference>
<keyword evidence="11" id="KW-1015">Disulfide bond</keyword>
<accession>A0A6A5TAB0</accession>
<comment type="similarity">
    <text evidence="4">Belongs to the RBT5 family.</text>
</comment>
<evidence type="ECO:0000256" key="9">
    <source>
        <dbReference type="ARBA" id="ARBA00022989"/>
    </source>
</evidence>
<feature type="signal peptide" evidence="15">
    <location>
        <begin position="1"/>
        <end position="21"/>
    </location>
</feature>
<evidence type="ECO:0000313" key="18">
    <source>
        <dbReference type="EMBL" id="KAF1949643.1"/>
    </source>
</evidence>
<dbReference type="GO" id="GO:0098552">
    <property type="term" value="C:side of membrane"/>
    <property type="evidence" value="ECO:0007669"/>
    <property type="project" value="UniProtKB-KW"/>
</dbReference>
<dbReference type="InterPro" id="IPR052337">
    <property type="entry name" value="SAT4-like"/>
</dbReference>
<keyword evidence="8 15" id="KW-0732">Signal</keyword>
<dbReference type="GO" id="GO:0005576">
    <property type="term" value="C:extracellular region"/>
    <property type="evidence" value="ECO:0007669"/>
    <property type="project" value="UniProtKB-SubCell"/>
</dbReference>
<comment type="similarity">
    <text evidence="13">Belongs to the SAT4 family.</text>
</comment>
<evidence type="ECO:0000256" key="11">
    <source>
        <dbReference type="ARBA" id="ARBA00023157"/>
    </source>
</evidence>
<feature type="domain" description="CFEM" evidence="16">
    <location>
        <begin position="26"/>
        <end position="92"/>
    </location>
</feature>
<evidence type="ECO:0000313" key="19">
    <source>
        <dbReference type="Proteomes" id="UP000800035"/>
    </source>
</evidence>
<evidence type="ECO:0000256" key="3">
    <source>
        <dbReference type="ARBA" id="ARBA00004613"/>
    </source>
</evidence>
<organism evidence="18 19">
    <name type="scientific">Byssothecium circinans</name>
    <dbReference type="NCBI Taxonomy" id="147558"/>
    <lineage>
        <taxon>Eukaryota</taxon>
        <taxon>Fungi</taxon>
        <taxon>Dikarya</taxon>
        <taxon>Ascomycota</taxon>
        <taxon>Pezizomycotina</taxon>
        <taxon>Dothideomycetes</taxon>
        <taxon>Pleosporomycetidae</taxon>
        <taxon>Pleosporales</taxon>
        <taxon>Massarineae</taxon>
        <taxon>Massarinaceae</taxon>
        <taxon>Byssothecium</taxon>
    </lineage>
</organism>
<feature type="chain" id="PRO_5025417736" evidence="15">
    <location>
        <begin position="22"/>
        <end position="446"/>
    </location>
</feature>
<evidence type="ECO:0000256" key="5">
    <source>
        <dbReference type="ARBA" id="ARBA00022525"/>
    </source>
</evidence>
<keyword evidence="7 14" id="KW-0812">Transmembrane</keyword>
<dbReference type="Pfam" id="PF05730">
    <property type="entry name" value="CFEM"/>
    <property type="match status" value="1"/>
</dbReference>
<keyword evidence="6" id="KW-0336">GPI-anchor</keyword>
<dbReference type="InterPro" id="IPR008427">
    <property type="entry name" value="Extracellular_membr_CFEM_dom"/>
</dbReference>
<evidence type="ECO:0000256" key="1">
    <source>
        <dbReference type="ARBA" id="ARBA00004141"/>
    </source>
</evidence>
<evidence type="ECO:0000259" key="17">
    <source>
        <dbReference type="Pfam" id="PF20684"/>
    </source>
</evidence>
<protein>
    <submittedName>
        <fullName evidence="18">Uncharacterized protein</fullName>
    </submittedName>
</protein>
<evidence type="ECO:0000256" key="4">
    <source>
        <dbReference type="ARBA" id="ARBA00010031"/>
    </source>
</evidence>
<evidence type="ECO:0000259" key="16">
    <source>
        <dbReference type="Pfam" id="PF05730"/>
    </source>
</evidence>
<evidence type="ECO:0000256" key="10">
    <source>
        <dbReference type="ARBA" id="ARBA00023136"/>
    </source>
</evidence>
<dbReference type="Proteomes" id="UP000800035">
    <property type="component" value="Unassembled WGS sequence"/>
</dbReference>
<evidence type="ECO:0000256" key="15">
    <source>
        <dbReference type="SAM" id="SignalP"/>
    </source>
</evidence>
<dbReference type="PANTHER" id="PTHR33048:SF143">
    <property type="entry name" value="EXTRACELLULAR MEMBRANE PROTEIN CFEM DOMAIN-CONTAINING PROTEIN-RELATED"/>
    <property type="match status" value="1"/>
</dbReference>
<feature type="transmembrane region" description="Helical" evidence="14">
    <location>
        <begin position="104"/>
        <end position="123"/>
    </location>
</feature>
<name>A0A6A5TAB0_9PLEO</name>
<dbReference type="AlphaFoldDB" id="A0A6A5TAB0"/>
<feature type="transmembrane region" description="Helical" evidence="14">
    <location>
        <begin position="296"/>
        <end position="314"/>
    </location>
</feature>
<evidence type="ECO:0000256" key="2">
    <source>
        <dbReference type="ARBA" id="ARBA00004589"/>
    </source>
</evidence>
<feature type="transmembrane region" description="Helical" evidence="14">
    <location>
        <begin position="213"/>
        <end position="243"/>
    </location>
</feature>
<keyword evidence="19" id="KW-1185">Reference proteome</keyword>
<evidence type="ECO:0000256" key="12">
    <source>
        <dbReference type="ARBA" id="ARBA00023288"/>
    </source>
</evidence>
<dbReference type="Pfam" id="PF20684">
    <property type="entry name" value="Fung_rhodopsin"/>
    <property type="match status" value="1"/>
</dbReference>
<feature type="transmembrane region" description="Helical" evidence="14">
    <location>
        <begin position="263"/>
        <end position="284"/>
    </location>
</feature>
<dbReference type="PANTHER" id="PTHR33048">
    <property type="entry name" value="PTH11-LIKE INTEGRAL MEMBRANE PROTEIN (AFU_ORTHOLOGUE AFUA_5G11245)"/>
    <property type="match status" value="1"/>
</dbReference>
<feature type="domain" description="Rhodopsin" evidence="17">
    <location>
        <begin position="120"/>
        <end position="357"/>
    </location>
</feature>
<evidence type="ECO:0000256" key="14">
    <source>
        <dbReference type="SAM" id="Phobius"/>
    </source>
</evidence>
<proteinExistence type="inferred from homology"/>
<keyword evidence="6" id="KW-0325">Glycoprotein</keyword>
<keyword evidence="5" id="KW-0964">Secreted</keyword>
<keyword evidence="12" id="KW-0449">Lipoprotein</keyword>
<dbReference type="InterPro" id="IPR049326">
    <property type="entry name" value="Rhodopsin_dom_fungi"/>
</dbReference>
<evidence type="ECO:0000256" key="13">
    <source>
        <dbReference type="ARBA" id="ARBA00038359"/>
    </source>
</evidence>
<dbReference type="OrthoDB" id="2496787at2759"/>
<feature type="transmembrane region" description="Helical" evidence="14">
    <location>
        <begin position="177"/>
        <end position="201"/>
    </location>
</feature>
<evidence type="ECO:0000256" key="6">
    <source>
        <dbReference type="ARBA" id="ARBA00022622"/>
    </source>
</evidence>
<gene>
    <name evidence="18" type="ORF">CC80DRAFT_457087</name>
</gene>
<keyword evidence="9 14" id="KW-1133">Transmembrane helix</keyword>
<keyword evidence="10 14" id="KW-0472">Membrane</keyword>
<evidence type="ECO:0000256" key="8">
    <source>
        <dbReference type="ARBA" id="ARBA00022729"/>
    </source>
</evidence>
<comment type="subcellular location">
    <subcellularLocation>
        <location evidence="2">Membrane</location>
        <topology evidence="2">Lipid-anchor</topology>
        <topology evidence="2">GPI-anchor</topology>
    </subcellularLocation>
    <subcellularLocation>
        <location evidence="1">Membrane</location>
        <topology evidence="1">Multi-pass membrane protein</topology>
    </subcellularLocation>
    <subcellularLocation>
        <location evidence="3">Secreted</location>
    </subcellularLocation>
</comment>